<evidence type="ECO:0000256" key="1">
    <source>
        <dbReference type="SAM" id="MobiDB-lite"/>
    </source>
</evidence>
<dbReference type="EMBL" id="BMRB01000009">
    <property type="protein sequence ID" value="GGS57563.1"/>
    <property type="molecule type" value="Genomic_DNA"/>
</dbReference>
<protein>
    <submittedName>
        <fullName evidence="2">Uncharacterized protein</fullName>
    </submittedName>
</protein>
<evidence type="ECO:0000313" key="2">
    <source>
        <dbReference type="EMBL" id="GGS57563.1"/>
    </source>
</evidence>
<reference evidence="2" key="1">
    <citation type="journal article" date="2014" name="Int. J. Syst. Evol. Microbiol.">
        <title>Complete genome sequence of Corynebacterium casei LMG S-19264T (=DSM 44701T), isolated from a smear-ripened cheese.</title>
        <authorList>
            <consortium name="US DOE Joint Genome Institute (JGI-PGF)"/>
            <person name="Walter F."/>
            <person name="Albersmeier A."/>
            <person name="Kalinowski J."/>
            <person name="Ruckert C."/>
        </authorList>
    </citation>
    <scope>NUCLEOTIDE SEQUENCE</scope>
    <source>
        <strain evidence="2">JCM 3276</strain>
    </source>
</reference>
<gene>
    <name evidence="2" type="ORF">GCM10010171_60650</name>
</gene>
<proteinExistence type="predicted"/>
<evidence type="ECO:0000313" key="3">
    <source>
        <dbReference type="Proteomes" id="UP000660680"/>
    </source>
</evidence>
<feature type="region of interest" description="Disordered" evidence="1">
    <location>
        <begin position="1"/>
        <end position="95"/>
    </location>
</feature>
<comment type="caution">
    <text evidence="2">The sequence shown here is derived from an EMBL/GenBank/DDBJ whole genome shotgun (WGS) entry which is preliminary data.</text>
</comment>
<reference evidence="2" key="2">
    <citation type="submission" date="2020-09" db="EMBL/GenBank/DDBJ databases">
        <authorList>
            <person name="Sun Q."/>
            <person name="Ohkuma M."/>
        </authorList>
    </citation>
    <scope>NUCLEOTIDE SEQUENCE</scope>
    <source>
        <strain evidence="2">JCM 3276</strain>
    </source>
</reference>
<feature type="compositionally biased region" description="Polar residues" evidence="1">
    <location>
        <begin position="85"/>
        <end position="95"/>
    </location>
</feature>
<dbReference type="Proteomes" id="UP000660680">
    <property type="component" value="Unassembled WGS sequence"/>
</dbReference>
<sequence length="95" mass="9848">MNSAVTRPADSPDSVATGSANSAAPTTTATPNPTTTSRAGCPIPARLFIAELPTARTPPVPPDPSRRRDHCTSTPTPPQHDGTPQGHTSPWRTSP</sequence>
<keyword evidence="3" id="KW-1185">Reference proteome</keyword>
<feature type="compositionally biased region" description="Low complexity" evidence="1">
    <location>
        <begin position="16"/>
        <end position="37"/>
    </location>
</feature>
<name>A0A918LIR5_9PSEU</name>
<organism evidence="2 3">
    <name type="scientific">Actinokineospora fastidiosa</name>
    <dbReference type="NCBI Taxonomy" id="1816"/>
    <lineage>
        <taxon>Bacteria</taxon>
        <taxon>Bacillati</taxon>
        <taxon>Actinomycetota</taxon>
        <taxon>Actinomycetes</taxon>
        <taxon>Pseudonocardiales</taxon>
        <taxon>Pseudonocardiaceae</taxon>
        <taxon>Actinokineospora</taxon>
    </lineage>
</organism>
<accession>A0A918LIR5</accession>
<dbReference type="AlphaFoldDB" id="A0A918LIR5"/>